<reference evidence="2 3" key="1">
    <citation type="submission" date="2015-11" db="EMBL/GenBank/DDBJ databases">
        <title>Ensifer anhuiense sp. nov., an effective nitrogen fixation bacterium with Glycine soja.</title>
        <authorList>
            <person name="Yan H."/>
            <person name="Chen W."/>
        </authorList>
    </citation>
    <scope>NUCLEOTIDE SEQUENCE [LARGE SCALE GENOMIC DNA]</scope>
    <source>
        <strain evidence="2 3">LMG 7837</strain>
    </source>
</reference>
<dbReference type="RefSeq" id="WP_066876295.1">
    <property type="nucleotide sequence ID" value="NZ_LNQB01000081.1"/>
</dbReference>
<sequence length="218" mass="24112">MTPDASEVPYFSQWETPEMTLPVYAEGSSALMLDPLWRNSGAETVEEYARWAVNVCGMACLKMILAARGEIHATLSLARGCTEYGGYVADDTKDSIKGLIYAPFVAFVRERFGLTAQTFVKVDSKSIPDLLSQWQFFIASVHSEIRWPSRIPPTKGGHLVLVTAATSEAIRFHNPSGHDAESRANVVLPLSEFDRFFANRGVGVCCLNQESRNDTSQE</sequence>
<evidence type="ECO:0000259" key="1">
    <source>
        <dbReference type="Pfam" id="PF13529"/>
    </source>
</evidence>
<name>A0A178Y6N1_SINSA</name>
<evidence type="ECO:0000313" key="3">
    <source>
        <dbReference type="Proteomes" id="UP000078507"/>
    </source>
</evidence>
<dbReference type="Proteomes" id="UP000078507">
    <property type="component" value="Unassembled WGS sequence"/>
</dbReference>
<dbReference type="Gene3D" id="3.90.70.10">
    <property type="entry name" value="Cysteine proteinases"/>
    <property type="match status" value="1"/>
</dbReference>
<accession>A0A178Y6N1</accession>
<dbReference type="InterPro" id="IPR039564">
    <property type="entry name" value="Peptidase_C39-like"/>
</dbReference>
<dbReference type="AlphaFoldDB" id="A0A178Y6N1"/>
<dbReference type="STRING" id="36856.ATB98_15775"/>
<gene>
    <name evidence="2" type="ORF">ATB98_15775</name>
</gene>
<organism evidence="2 3">
    <name type="scientific">Sinorhizobium saheli</name>
    <dbReference type="NCBI Taxonomy" id="36856"/>
    <lineage>
        <taxon>Bacteria</taxon>
        <taxon>Pseudomonadati</taxon>
        <taxon>Pseudomonadota</taxon>
        <taxon>Alphaproteobacteria</taxon>
        <taxon>Hyphomicrobiales</taxon>
        <taxon>Rhizobiaceae</taxon>
        <taxon>Sinorhizobium/Ensifer group</taxon>
        <taxon>Sinorhizobium</taxon>
    </lineage>
</organism>
<dbReference type="Pfam" id="PF13529">
    <property type="entry name" value="Peptidase_C39_2"/>
    <property type="match status" value="1"/>
</dbReference>
<dbReference type="OrthoDB" id="2602488at2"/>
<protein>
    <recommendedName>
        <fullName evidence="1">Peptidase C39-like domain-containing protein</fullName>
    </recommendedName>
</protein>
<keyword evidence="3" id="KW-1185">Reference proteome</keyword>
<dbReference type="EMBL" id="LNQB01000081">
    <property type="protein sequence ID" value="OAP43097.1"/>
    <property type="molecule type" value="Genomic_DNA"/>
</dbReference>
<feature type="domain" description="Peptidase C39-like" evidence="1">
    <location>
        <begin position="7"/>
        <end position="172"/>
    </location>
</feature>
<comment type="caution">
    <text evidence="2">The sequence shown here is derived from an EMBL/GenBank/DDBJ whole genome shotgun (WGS) entry which is preliminary data.</text>
</comment>
<proteinExistence type="predicted"/>
<evidence type="ECO:0000313" key="2">
    <source>
        <dbReference type="EMBL" id="OAP43097.1"/>
    </source>
</evidence>